<feature type="signal peptide" evidence="8">
    <location>
        <begin position="1"/>
        <end position="19"/>
    </location>
</feature>
<dbReference type="InterPro" id="IPR011650">
    <property type="entry name" value="Peptidase_M20_dimer"/>
</dbReference>
<evidence type="ECO:0000256" key="3">
    <source>
        <dbReference type="ARBA" id="ARBA00022723"/>
    </source>
</evidence>
<dbReference type="Pfam" id="PF07687">
    <property type="entry name" value="M20_dimer"/>
    <property type="match status" value="1"/>
</dbReference>
<evidence type="ECO:0000313" key="10">
    <source>
        <dbReference type="EMBL" id="KAJ3481680.1"/>
    </source>
</evidence>
<dbReference type="EMBL" id="JANAWD010000309">
    <property type="protein sequence ID" value="KAJ3481680.1"/>
    <property type="molecule type" value="Genomic_DNA"/>
</dbReference>
<evidence type="ECO:0000256" key="2">
    <source>
        <dbReference type="ARBA" id="ARBA00022670"/>
    </source>
</evidence>
<feature type="binding site" evidence="7">
    <location>
        <position position="261"/>
    </location>
    <ligand>
        <name>Zn(2+)</name>
        <dbReference type="ChEBI" id="CHEBI:29105"/>
        <label>2</label>
    </ligand>
</feature>
<evidence type="ECO:0000313" key="11">
    <source>
        <dbReference type="Proteomes" id="UP001212997"/>
    </source>
</evidence>
<dbReference type="InterPro" id="IPR047177">
    <property type="entry name" value="Pept_M20A"/>
</dbReference>
<feature type="chain" id="PRO_5042174825" description="Peptidase M20 dimerisation domain-containing protein" evidence="8">
    <location>
        <begin position="20"/>
        <end position="573"/>
    </location>
</feature>
<keyword evidence="8" id="KW-0732">Signal</keyword>
<dbReference type="GO" id="GO:0046872">
    <property type="term" value="F:metal ion binding"/>
    <property type="evidence" value="ECO:0007669"/>
    <property type="project" value="UniProtKB-KW"/>
</dbReference>
<feature type="binding site" evidence="7">
    <location>
        <position position="163"/>
    </location>
    <ligand>
        <name>Zn(2+)</name>
        <dbReference type="ChEBI" id="CHEBI:29105"/>
        <label>2</label>
    </ligand>
</feature>
<dbReference type="SUPFAM" id="SSF53187">
    <property type="entry name" value="Zn-dependent exopeptidases"/>
    <property type="match status" value="1"/>
</dbReference>
<dbReference type="CDD" id="cd05674">
    <property type="entry name" value="M20_yscS"/>
    <property type="match status" value="1"/>
</dbReference>
<evidence type="ECO:0000256" key="7">
    <source>
        <dbReference type="PIRSR" id="PIRSR037217-2"/>
    </source>
</evidence>
<feature type="binding site" evidence="7">
    <location>
        <position position="198"/>
    </location>
    <ligand>
        <name>Zn(2+)</name>
        <dbReference type="ChEBI" id="CHEBI:29105"/>
        <label>1</label>
    </ligand>
</feature>
<dbReference type="InterPro" id="IPR001261">
    <property type="entry name" value="ArgE/DapE_CS"/>
</dbReference>
<accession>A0AAD5V4A3</accession>
<dbReference type="PIRSF" id="PIRSF037217">
    <property type="entry name" value="Carboxypeptidase_S"/>
    <property type="match status" value="1"/>
</dbReference>
<feature type="domain" description="Peptidase M20 dimerisation" evidence="9">
    <location>
        <begin position="282"/>
        <end position="436"/>
    </location>
</feature>
<keyword evidence="3 7" id="KW-0479">Metal-binding</keyword>
<dbReference type="GO" id="GO:0051603">
    <property type="term" value="P:proteolysis involved in protein catabolic process"/>
    <property type="evidence" value="ECO:0007669"/>
    <property type="project" value="TreeGrafter"/>
</dbReference>
<keyword evidence="4" id="KW-0378">Hydrolase</keyword>
<keyword evidence="2" id="KW-0645">Protease</keyword>
<feature type="binding site" evidence="7">
    <location>
        <position position="198"/>
    </location>
    <ligand>
        <name>Zn(2+)</name>
        <dbReference type="ChEBI" id="CHEBI:29105"/>
        <label>2</label>
    </ligand>
</feature>
<dbReference type="PROSITE" id="PS00758">
    <property type="entry name" value="ARGE_DAPE_CPG2_1"/>
    <property type="match status" value="1"/>
</dbReference>
<keyword evidence="11" id="KW-1185">Reference proteome</keyword>
<name>A0AAD5V4A3_9APHY</name>
<dbReference type="PANTHER" id="PTHR45962">
    <property type="entry name" value="N-FATTY-ACYL-AMINO ACID SYNTHASE/HYDROLASE PM20D1"/>
    <property type="match status" value="1"/>
</dbReference>
<comment type="caution">
    <text evidence="10">The sequence shown here is derived from an EMBL/GenBank/DDBJ whole genome shotgun (WGS) entry which is preliminary data.</text>
</comment>
<feature type="binding site" evidence="7">
    <location>
        <position position="233"/>
    </location>
    <ligand>
        <name>Zn(2+)</name>
        <dbReference type="ChEBI" id="CHEBI:29105"/>
        <label>1</label>
    </ligand>
</feature>
<dbReference type="Gene3D" id="3.40.630.10">
    <property type="entry name" value="Zn peptidases"/>
    <property type="match status" value="1"/>
</dbReference>
<feature type="active site" evidence="6">
    <location>
        <position position="165"/>
    </location>
</feature>
<dbReference type="InterPro" id="IPR017141">
    <property type="entry name" value="Pept_M20_carboxypep"/>
</dbReference>
<dbReference type="InterPro" id="IPR036264">
    <property type="entry name" value="Bact_exopeptidase_dim_dom"/>
</dbReference>
<dbReference type="SUPFAM" id="SSF55031">
    <property type="entry name" value="Bacterial exopeptidase dimerisation domain"/>
    <property type="match status" value="1"/>
</dbReference>
<sequence length="573" mass="62603">MTQLFSFFLLLGGLSSVLALTPDSFTTFKDQAGYHTNVAPGLSSLSSLGVVGSDCPQPPALHPRKNYRLNNWLNRLYGSERFKRNTYKTIGDAIKIPTETYDDMGPVGKDHRWEVFDELHEFLEDRFERLYSELFVTKVNDYGLVFHWQGYDKSLQPILLTAHQDVVPVDTATIDEWKEEPFSGRYDGTWIWGRGSCDDKTSLIAIMIAMEELLDVGFTPKRTIVLASGFDEEIGGKAGAGQIAHYLEDEYGQDGFAMLVDEGPGFFTLTGPNLIVAEPGTAEKGNTDIVIEVSTPGGHSSVPPEHTSIGILSSAVVAIESTPHTPELLRDGTPFATYQCIAEHVPNVPDYFRKLVKRTNEDDEALNQLKQVLLDLDPARNSAMLGTTQAVTLIGGGIKVNALPESASAVVNHRIGQHSSVAGVREHLTEVLRPVAAAFDLTLDAFGVQEATGSSGALSIKTAFGSFLEPSPVTPTRSSGPYAILSGTIKAVLEGSKVHPSNDVVVAPLLALGNTDTRYYWNLTKHIFRYSHFGSKDFYNGAHTVNEAVRAEAVVEHVRFMTTLILNLDEASI</sequence>
<evidence type="ECO:0000259" key="9">
    <source>
        <dbReference type="Pfam" id="PF07687"/>
    </source>
</evidence>
<gene>
    <name evidence="10" type="ORF">NLI96_g7501</name>
</gene>
<evidence type="ECO:0000256" key="6">
    <source>
        <dbReference type="PIRSR" id="PIRSR037217-1"/>
    </source>
</evidence>
<dbReference type="AlphaFoldDB" id="A0AAD5V4A3"/>
<dbReference type="GO" id="GO:0000328">
    <property type="term" value="C:fungal-type vacuole lumen"/>
    <property type="evidence" value="ECO:0007669"/>
    <property type="project" value="TreeGrafter"/>
</dbReference>
<dbReference type="Pfam" id="PF01546">
    <property type="entry name" value="Peptidase_M20"/>
    <property type="match status" value="1"/>
</dbReference>
<evidence type="ECO:0000256" key="5">
    <source>
        <dbReference type="ARBA" id="ARBA00022833"/>
    </source>
</evidence>
<feature type="binding site" evidence="7">
    <location>
        <position position="543"/>
    </location>
    <ligand>
        <name>Zn(2+)</name>
        <dbReference type="ChEBI" id="CHEBI:29105"/>
        <label>1</label>
    </ligand>
</feature>
<comment type="similarity">
    <text evidence="1">Belongs to the peptidase M20A family.</text>
</comment>
<feature type="active site" description="Proton acceptor" evidence="6">
    <location>
        <position position="232"/>
    </location>
</feature>
<dbReference type="Proteomes" id="UP001212997">
    <property type="component" value="Unassembled WGS sequence"/>
</dbReference>
<dbReference type="Gene3D" id="3.30.70.360">
    <property type="match status" value="1"/>
</dbReference>
<dbReference type="GO" id="GO:0004181">
    <property type="term" value="F:metallocarboxypeptidase activity"/>
    <property type="evidence" value="ECO:0007669"/>
    <property type="project" value="InterPro"/>
</dbReference>
<evidence type="ECO:0000256" key="1">
    <source>
        <dbReference type="ARBA" id="ARBA00006247"/>
    </source>
</evidence>
<evidence type="ECO:0000256" key="8">
    <source>
        <dbReference type="SAM" id="SignalP"/>
    </source>
</evidence>
<dbReference type="InterPro" id="IPR002933">
    <property type="entry name" value="Peptidase_M20"/>
</dbReference>
<protein>
    <recommendedName>
        <fullName evidence="9">Peptidase M20 dimerisation domain-containing protein</fullName>
    </recommendedName>
</protein>
<organism evidence="10 11">
    <name type="scientific">Meripilus lineatus</name>
    <dbReference type="NCBI Taxonomy" id="2056292"/>
    <lineage>
        <taxon>Eukaryota</taxon>
        <taxon>Fungi</taxon>
        <taxon>Dikarya</taxon>
        <taxon>Basidiomycota</taxon>
        <taxon>Agaricomycotina</taxon>
        <taxon>Agaricomycetes</taxon>
        <taxon>Polyporales</taxon>
        <taxon>Meripilaceae</taxon>
        <taxon>Meripilus</taxon>
    </lineage>
</organism>
<evidence type="ECO:0000256" key="4">
    <source>
        <dbReference type="ARBA" id="ARBA00022801"/>
    </source>
</evidence>
<dbReference type="PANTHER" id="PTHR45962:SF1">
    <property type="entry name" value="N-FATTY-ACYL-AMINO ACID SYNTHASE_HYDROLASE PM20D1"/>
    <property type="match status" value="1"/>
</dbReference>
<dbReference type="Gene3D" id="1.10.150.900">
    <property type="match status" value="1"/>
</dbReference>
<keyword evidence="5 7" id="KW-0862">Zinc</keyword>
<reference evidence="10" key="1">
    <citation type="submission" date="2022-07" db="EMBL/GenBank/DDBJ databases">
        <title>Genome Sequence of Physisporinus lineatus.</title>
        <authorList>
            <person name="Buettner E."/>
        </authorList>
    </citation>
    <scope>NUCLEOTIDE SEQUENCE</scope>
    <source>
        <strain evidence="10">VT162</strain>
    </source>
</reference>
<proteinExistence type="inferred from homology"/>